<comment type="caution">
    <text evidence="9">The sequence shown here is derived from an EMBL/GenBank/DDBJ whole genome shotgun (WGS) entry which is preliminary data.</text>
</comment>
<feature type="region of interest" description="Disordered" evidence="7">
    <location>
        <begin position="370"/>
        <end position="389"/>
    </location>
</feature>
<proteinExistence type="inferred from homology"/>
<protein>
    <recommendedName>
        <fullName evidence="8">Tail specific protease domain-containing protein</fullName>
    </recommendedName>
</protein>
<dbReference type="InterPro" id="IPR015943">
    <property type="entry name" value="WD40/YVTN_repeat-like_dom_sf"/>
</dbReference>
<dbReference type="SMART" id="SM00245">
    <property type="entry name" value="TSPc"/>
    <property type="match status" value="1"/>
</dbReference>
<evidence type="ECO:0000256" key="4">
    <source>
        <dbReference type="ARBA" id="ARBA00022670"/>
    </source>
</evidence>
<keyword evidence="3" id="KW-0963">Cytoplasm</keyword>
<reference evidence="10" key="1">
    <citation type="journal article" date="2019" name="Int. J. Syst. Evol. Microbiol.">
        <title>The Global Catalogue of Microorganisms (GCM) 10K type strain sequencing project: providing services to taxonomists for standard genome sequencing and annotation.</title>
        <authorList>
            <consortium name="The Broad Institute Genomics Platform"/>
            <consortium name="The Broad Institute Genome Sequencing Center for Infectious Disease"/>
            <person name="Wu L."/>
            <person name="Ma J."/>
        </authorList>
    </citation>
    <scope>NUCLEOTIDE SEQUENCE [LARGE SCALE GENOMIC DNA]</scope>
    <source>
        <strain evidence="10">JCM 30742</strain>
    </source>
</reference>
<dbReference type="InterPro" id="IPR005151">
    <property type="entry name" value="Tail-specific_protease"/>
</dbReference>
<gene>
    <name evidence="9" type="ORF">GCM10023081_26520</name>
</gene>
<evidence type="ECO:0000259" key="8">
    <source>
        <dbReference type="SMART" id="SM00245"/>
    </source>
</evidence>
<keyword evidence="10" id="KW-1185">Reference proteome</keyword>
<dbReference type="Pfam" id="PF14685">
    <property type="entry name" value="PDZ_Tricorn"/>
    <property type="match status" value="1"/>
</dbReference>
<evidence type="ECO:0000256" key="7">
    <source>
        <dbReference type="SAM" id="MobiDB-lite"/>
    </source>
</evidence>
<evidence type="ECO:0000256" key="2">
    <source>
        <dbReference type="ARBA" id="ARBA00008524"/>
    </source>
</evidence>
<name>A0ABP7CGC9_9MICC</name>
<dbReference type="SUPFAM" id="SSF69304">
    <property type="entry name" value="Tricorn protease N-terminal domain"/>
    <property type="match status" value="1"/>
</dbReference>
<dbReference type="InterPro" id="IPR036034">
    <property type="entry name" value="PDZ_sf"/>
</dbReference>
<dbReference type="Pfam" id="PF03572">
    <property type="entry name" value="Peptidase_S41"/>
    <property type="match status" value="1"/>
</dbReference>
<comment type="subcellular location">
    <subcellularLocation>
        <location evidence="1">Cytoplasm</location>
    </subcellularLocation>
</comment>
<dbReference type="InterPro" id="IPR029045">
    <property type="entry name" value="ClpP/crotonase-like_dom_sf"/>
</dbReference>
<dbReference type="Gene3D" id="2.30.42.10">
    <property type="match status" value="1"/>
</dbReference>
<dbReference type="PANTHER" id="PTHR43253:SF1">
    <property type="entry name" value="TRICORN PROTEASE HOMOLOG 2-RELATED"/>
    <property type="match status" value="1"/>
</dbReference>
<dbReference type="SUPFAM" id="SSF69322">
    <property type="entry name" value="Tricorn protease domain 2"/>
    <property type="match status" value="1"/>
</dbReference>
<keyword evidence="5" id="KW-0378">Hydrolase</keyword>
<accession>A0ABP7CGC9</accession>
<evidence type="ECO:0000256" key="3">
    <source>
        <dbReference type="ARBA" id="ARBA00022490"/>
    </source>
</evidence>
<dbReference type="Proteomes" id="UP001500752">
    <property type="component" value="Unassembled WGS sequence"/>
</dbReference>
<dbReference type="CDD" id="cd07562">
    <property type="entry name" value="Peptidase_S41_TRI"/>
    <property type="match status" value="1"/>
</dbReference>
<keyword evidence="4" id="KW-0645">Protease</keyword>
<dbReference type="Pfam" id="PF26550">
    <property type="entry name" value="Tricorn_2nd"/>
    <property type="match status" value="1"/>
</dbReference>
<dbReference type="PANTHER" id="PTHR43253">
    <property type="entry name" value="TRICORN PROTEASE HOMOLOG 2-RELATED"/>
    <property type="match status" value="1"/>
</dbReference>
<dbReference type="Gene3D" id="2.120.10.60">
    <property type="entry name" value="Tricorn protease N-terminal domain"/>
    <property type="match status" value="1"/>
</dbReference>
<comment type="similarity">
    <text evidence="2">Belongs to the peptidase S41B family.</text>
</comment>
<feature type="region of interest" description="Disordered" evidence="7">
    <location>
        <begin position="1185"/>
        <end position="1228"/>
    </location>
</feature>
<evidence type="ECO:0000256" key="5">
    <source>
        <dbReference type="ARBA" id="ARBA00022801"/>
    </source>
</evidence>
<dbReference type="RefSeq" id="WP_345151404.1">
    <property type="nucleotide sequence ID" value="NZ_BAABEO010000018.1"/>
</dbReference>
<dbReference type="SUPFAM" id="SSF50156">
    <property type="entry name" value="PDZ domain-like"/>
    <property type="match status" value="1"/>
</dbReference>
<dbReference type="Gene3D" id="3.90.226.10">
    <property type="entry name" value="2-enoyl-CoA Hydratase, Chain A, domain 1"/>
    <property type="match status" value="1"/>
</dbReference>
<dbReference type="Gene3D" id="3.30.750.44">
    <property type="match status" value="1"/>
</dbReference>
<dbReference type="SUPFAM" id="SSF52096">
    <property type="entry name" value="ClpP/crotonase"/>
    <property type="match status" value="1"/>
</dbReference>
<evidence type="ECO:0000256" key="6">
    <source>
        <dbReference type="ARBA" id="ARBA00022825"/>
    </source>
</evidence>
<dbReference type="EMBL" id="BAABEO010000018">
    <property type="protein sequence ID" value="GAA3687911.1"/>
    <property type="molecule type" value="Genomic_DNA"/>
</dbReference>
<dbReference type="Gene3D" id="2.130.10.10">
    <property type="entry name" value="YVTN repeat-like/Quinoprotein amine dehydrogenase"/>
    <property type="match status" value="1"/>
</dbReference>
<keyword evidence="6" id="KW-0720">Serine protease</keyword>
<dbReference type="InterPro" id="IPR029414">
    <property type="entry name" value="Tricorn_PDZ"/>
</dbReference>
<evidence type="ECO:0000313" key="10">
    <source>
        <dbReference type="Proteomes" id="UP001500752"/>
    </source>
</evidence>
<dbReference type="InterPro" id="IPR012393">
    <property type="entry name" value="Tricorn_protease"/>
</dbReference>
<organism evidence="9 10">
    <name type="scientific">Arthrobacter ginkgonis</name>
    <dbReference type="NCBI Taxonomy" id="1630594"/>
    <lineage>
        <taxon>Bacteria</taxon>
        <taxon>Bacillati</taxon>
        <taxon>Actinomycetota</taxon>
        <taxon>Actinomycetes</taxon>
        <taxon>Micrococcales</taxon>
        <taxon>Micrococcaceae</taxon>
        <taxon>Arthrobacter</taxon>
    </lineage>
</organism>
<dbReference type="Pfam" id="PF26549">
    <property type="entry name" value="Tricorn_N"/>
    <property type="match status" value="1"/>
</dbReference>
<dbReference type="Pfam" id="PF14684">
    <property type="entry name" value="Tricorn_C1"/>
    <property type="match status" value="1"/>
</dbReference>
<feature type="domain" description="Tail specific protease" evidence="8">
    <location>
        <begin position="963"/>
        <end position="1156"/>
    </location>
</feature>
<dbReference type="InterPro" id="IPR028204">
    <property type="entry name" value="Tricorn_C1"/>
</dbReference>
<evidence type="ECO:0000313" key="9">
    <source>
        <dbReference type="EMBL" id="GAA3687911.1"/>
    </source>
</evidence>
<sequence>MSPTSYLRYPHVSADLVTFVAENDIWLAPLEGGRAWRISGMGLPARGPRFTPDGSALVWSVVQGSAPEVVTAGTDGGGYRQLTYWGQPSTRVRGFTPEGDVVVASAHGQADFRHTWARAVPLDGGPSRLLPYGPVDSVSWAPAVGDEHPLVIGSALSREPAYWKRYRGGAAGKLWIDRDGGGEFGRLVPELDGNLCDPVWVGGRVAFLSDHEGHGNVYSVAPDGSDLRRHTDHSQFFARHLSSDGERLVYEHRGRLFVLDSLEAESRRLEIFLGSAGHGRRRSPLAASRHLKAATPDRLGQASVVETHGTLHLLKHKDGPSHTIEATAGVRARLGRMVDGRLVAYIADHGGEEALFLRDVATDAVFGSHGAIPSAHEDDDPAEPKTIAADPVPATGQIPVQVPAQMSSQMPAAADSAAPPVAAAAPLPTSLPAARAVDVAPHQLPRPVSAAAVTGALPRTAAAPAKQASGLEVADAVVVDPDAMVDPDATVAPGLRRLELPVRGRVRTMEASPDGQWLAVGTEYGEAYLLDVAAGAWRRLGESEFGAVSHLSFSPDSAWLAWVEPVTAFEGRSRLLLAAAGDPGRGVIEVTDGRFHDHSPSFSHDGKYLAFLSERSFDPVYDTHSFDLSFPASTKPFMVALSDETPSLFGPSVYVAEGTGAVAAAAGGASAPTEVVAEGIAQRLFAVPVAQGRYSRLVAVEDALLWLVDESTGVTGDGRGPTSGSAGLRLERFDYTTRRTSTLVPQLGSYRVSGDKRRVVYVNQQQVRCVPVDRAVDGDTGDAQTLDLARIRVELDPAKLWEQAYNETWRLQRDFFWTEDMGGLDWEAIGDKYRPLLGRLGSHDDLVDVLLELHGELGTSHAYVSPFAAVEAGAGRQGLLGADLARVDGAWTIAAVLAGESSDPQAYSPLTAPGVAVRAGDAILAVDGQLVPFDGGPEMLLAGAAGRTVELTIQEGPAGRRPGTVRRVAVVPIRDDQRLRYQNWVAGNRRTVREASGGRFGYLHIPDMAAQGWAQLHRDLDVETERDALVVDVRRNRGGHTSQLVAELIGRKVTAWTMAREARTGTYPSSAPRGPIVLIADEWAGSDGDIITQVTKLRGIGPVVGVRTWGGVVGIDNLFDLADGTKVTQPRYATWFAGGVGWGIENRGVEPDIEVHFPPHAYAAGEDPQLEQGVAVLKEMLKEIPTQQPPQPYGYRILRPSPLPPRPQELRRPELPDGAGQVPLPVGD</sequence>
<evidence type="ECO:0000256" key="1">
    <source>
        <dbReference type="ARBA" id="ARBA00004496"/>
    </source>
</evidence>